<comment type="caution">
    <text evidence="1">The sequence shown here is derived from an EMBL/GenBank/DDBJ whole genome shotgun (WGS) entry which is preliminary data.</text>
</comment>
<dbReference type="EMBL" id="VKKZ01000022">
    <property type="protein sequence ID" value="KAA6432270.1"/>
    <property type="molecule type" value="Genomic_DNA"/>
</dbReference>
<evidence type="ECO:0000313" key="2">
    <source>
        <dbReference type="EMBL" id="MFA1773689.1"/>
    </source>
</evidence>
<evidence type="ECO:0000313" key="3">
    <source>
        <dbReference type="Proteomes" id="UP000323866"/>
    </source>
</evidence>
<organism evidence="1 3">
    <name type="scientific">Rufibacter glacialis</name>
    <dbReference type="NCBI Taxonomy" id="1259555"/>
    <lineage>
        <taxon>Bacteria</taxon>
        <taxon>Pseudomonadati</taxon>
        <taxon>Bacteroidota</taxon>
        <taxon>Cytophagia</taxon>
        <taxon>Cytophagales</taxon>
        <taxon>Hymenobacteraceae</taxon>
        <taxon>Rufibacter</taxon>
    </lineage>
</organism>
<dbReference type="RefSeq" id="WP_149099302.1">
    <property type="nucleotide sequence ID" value="NZ_BMMG01000005.1"/>
</dbReference>
<dbReference type="Proteomes" id="UP001570846">
    <property type="component" value="Unassembled WGS sequence"/>
</dbReference>
<dbReference type="Proteomes" id="UP000323866">
    <property type="component" value="Unassembled WGS sequence"/>
</dbReference>
<gene>
    <name evidence="2" type="ORF">ACD591_20480</name>
    <name evidence="1" type="ORF">FOE74_14250</name>
</gene>
<accession>A0A5M8QBL2</accession>
<keyword evidence="4" id="KW-1185">Reference proteome</keyword>
<dbReference type="EMBL" id="JBGOGF010000015">
    <property type="protein sequence ID" value="MFA1773689.1"/>
    <property type="molecule type" value="Genomic_DNA"/>
</dbReference>
<sequence length="233" mass="27656">MLEEANWVVTKHDFRSVLRTIKEYYPIENPDGFDEESVRGFTGVERMEEIVYNNFYIQKNYRERWGGFRKFLKKGIKEHFRETMIAFYPCYSGVVTLKAEKFQEYTLRKEVHIYISLLGPYYTIVGVDRAEMESLDGAFSANMALTVSPFLEFGVAFLNLQEKISDYFPDFKFVPYRIGKRELKGISLVNQSHPKQDTVFSALFRPEDLYYSKVRGDERYGYDDWKFIQQSRL</sequence>
<reference evidence="1 3" key="2">
    <citation type="submission" date="2019-09" db="EMBL/GenBank/DDBJ databases">
        <title>A bacterium isolated from glacier soil.</title>
        <authorList>
            <person name="Liu Q."/>
        </authorList>
    </citation>
    <scope>NUCLEOTIDE SEQUENCE [LARGE SCALE GENOMIC DNA]</scope>
    <source>
        <strain evidence="1 3">MDT1-10-3</strain>
    </source>
</reference>
<evidence type="ECO:0000313" key="4">
    <source>
        <dbReference type="Proteomes" id="UP001570846"/>
    </source>
</evidence>
<evidence type="ECO:0000313" key="1">
    <source>
        <dbReference type="EMBL" id="KAA6432270.1"/>
    </source>
</evidence>
<reference evidence="1 3" key="1">
    <citation type="submission" date="2019-07" db="EMBL/GenBank/DDBJ databases">
        <authorList>
            <person name="Qu J.-H."/>
        </authorList>
    </citation>
    <scope>NUCLEOTIDE SEQUENCE [LARGE SCALE GENOMIC DNA]</scope>
    <source>
        <strain evidence="1 3">MDT1-10-3</strain>
    </source>
</reference>
<name>A0A5M8QBL2_9BACT</name>
<dbReference type="AlphaFoldDB" id="A0A5M8QBL2"/>
<proteinExistence type="predicted"/>
<reference evidence="2 4" key="3">
    <citation type="submission" date="2024-08" db="EMBL/GenBank/DDBJ databases">
        <authorList>
            <person name="Wei W."/>
        </authorList>
    </citation>
    <scope>NUCLEOTIDE SEQUENCE [LARGE SCALE GENOMIC DNA]</scope>
    <source>
        <strain evidence="2 4">XU2</strain>
    </source>
</reference>
<dbReference type="OrthoDB" id="795641at2"/>
<protein>
    <submittedName>
        <fullName evidence="1">Uncharacterized protein</fullName>
    </submittedName>
</protein>